<reference evidence="1" key="1">
    <citation type="submission" date="2020-05" db="EMBL/GenBank/DDBJ databases">
        <authorList>
            <person name="Chiriac C."/>
            <person name="Salcher M."/>
            <person name="Ghai R."/>
            <person name="Kavagutti S V."/>
        </authorList>
    </citation>
    <scope>NUCLEOTIDE SEQUENCE</scope>
</reference>
<organism evidence="1">
    <name type="scientific">uncultured Caudovirales phage</name>
    <dbReference type="NCBI Taxonomy" id="2100421"/>
    <lineage>
        <taxon>Viruses</taxon>
        <taxon>Duplodnaviria</taxon>
        <taxon>Heunggongvirae</taxon>
        <taxon>Uroviricota</taxon>
        <taxon>Caudoviricetes</taxon>
        <taxon>Peduoviridae</taxon>
        <taxon>Maltschvirus</taxon>
        <taxon>Maltschvirus maltsch</taxon>
    </lineage>
</organism>
<protein>
    <submittedName>
        <fullName evidence="1">Uncharacterized protein</fullName>
    </submittedName>
</protein>
<dbReference type="SUPFAM" id="SSF101386">
    <property type="entry name" value="all-alpha NTP pyrophosphatases"/>
    <property type="match status" value="1"/>
</dbReference>
<dbReference type="EMBL" id="LR797210">
    <property type="protein sequence ID" value="CAB4194406.1"/>
    <property type="molecule type" value="Genomic_DNA"/>
</dbReference>
<proteinExistence type="predicted"/>
<gene>
    <name evidence="1" type="ORF">UFOVP1254_44</name>
</gene>
<dbReference type="Gene3D" id="1.10.287.1080">
    <property type="entry name" value="MazG-like"/>
    <property type="match status" value="1"/>
</dbReference>
<name>A0A6J5RJB0_9CAUD</name>
<accession>A0A6J5RJB0</accession>
<evidence type="ECO:0000313" key="1">
    <source>
        <dbReference type="EMBL" id="CAB4194406.1"/>
    </source>
</evidence>
<sequence>MKKQLTFSAFRTANVTRCLKWHPQGIDSWSSADWFVAILGEFGELASLVKMWNRERDDLPGNKFAPTAELLGKEAADVVTYLDLFCASWEIPLCPTFESFGTMRDNNFDMFSRFNQQMFTEMDNSAFMVQLAQEIGKLSLSFRPLYSKRDIQSAVSNILQWLDIFCYRNGVNLQVAVVQKFNEISERVGFPDRICLFGEDTCSKCGAVGQYINTLLDDHHCEPRQV</sequence>